<dbReference type="EMBL" id="JAIWYP010000008">
    <property type="protein sequence ID" value="KAH3780745.1"/>
    <property type="molecule type" value="Genomic_DNA"/>
</dbReference>
<evidence type="ECO:0000313" key="2">
    <source>
        <dbReference type="Proteomes" id="UP000828390"/>
    </source>
</evidence>
<dbReference type="Proteomes" id="UP000828390">
    <property type="component" value="Unassembled WGS sequence"/>
</dbReference>
<evidence type="ECO:0000313" key="1">
    <source>
        <dbReference type="EMBL" id="KAH3780745.1"/>
    </source>
</evidence>
<accession>A0A9D4EJ80</accession>
<reference evidence="1" key="1">
    <citation type="journal article" date="2019" name="bioRxiv">
        <title>The Genome of the Zebra Mussel, Dreissena polymorpha: A Resource for Invasive Species Research.</title>
        <authorList>
            <person name="McCartney M.A."/>
            <person name="Auch B."/>
            <person name="Kono T."/>
            <person name="Mallez S."/>
            <person name="Zhang Y."/>
            <person name="Obille A."/>
            <person name="Becker A."/>
            <person name="Abrahante J.E."/>
            <person name="Garbe J."/>
            <person name="Badalamenti J.P."/>
            <person name="Herman A."/>
            <person name="Mangelson H."/>
            <person name="Liachko I."/>
            <person name="Sullivan S."/>
            <person name="Sone E.D."/>
            <person name="Koren S."/>
            <person name="Silverstein K.A.T."/>
            <person name="Beckman K.B."/>
            <person name="Gohl D.M."/>
        </authorList>
    </citation>
    <scope>NUCLEOTIDE SEQUENCE</scope>
    <source>
        <strain evidence="1">Duluth1</strain>
        <tissue evidence="1">Whole animal</tissue>
    </source>
</reference>
<keyword evidence="2" id="KW-1185">Reference proteome</keyword>
<gene>
    <name evidence="1" type="ORF">DPMN_158567</name>
</gene>
<proteinExistence type="predicted"/>
<organism evidence="1 2">
    <name type="scientific">Dreissena polymorpha</name>
    <name type="common">Zebra mussel</name>
    <name type="synonym">Mytilus polymorpha</name>
    <dbReference type="NCBI Taxonomy" id="45954"/>
    <lineage>
        <taxon>Eukaryota</taxon>
        <taxon>Metazoa</taxon>
        <taxon>Spiralia</taxon>
        <taxon>Lophotrochozoa</taxon>
        <taxon>Mollusca</taxon>
        <taxon>Bivalvia</taxon>
        <taxon>Autobranchia</taxon>
        <taxon>Heteroconchia</taxon>
        <taxon>Euheterodonta</taxon>
        <taxon>Imparidentia</taxon>
        <taxon>Neoheterodontei</taxon>
        <taxon>Myida</taxon>
        <taxon>Dreissenoidea</taxon>
        <taxon>Dreissenidae</taxon>
        <taxon>Dreissena</taxon>
    </lineage>
</organism>
<name>A0A9D4EJ80_DREPO</name>
<comment type="caution">
    <text evidence="1">The sequence shown here is derived from an EMBL/GenBank/DDBJ whole genome shotgun (WGS) entry which is preliminary data.</text>
</comment>
<protein>
    <submittedName>
        <fullName evidence="1">Uncharacterized protein</fullName>
    </submittedName>
</protein>
<sequence>MRFTVFSVKNGVASDSNRVAGDNAHGMPGSQAAKRRAGTGNVYFDKNACLRCPIFPMGDISRGADTLLTAVFGEHPKSPRLHAIINCNTRDHRNAARPLIHVIPHRQVKRGETEVKETGTRFHKLILICTEGLAAI</sequence>
<reference evidence="1" key="2">
    <citation type="submission" date="2020-11" db="EMBL/GenBank/DDBJ databases">
        <authorList>
            <person name="McCartney M.A."/>
            <person name="Auch B."/>
            <person name="Kono T."/>
            <person name="Mallez S."/>
            <person name="Becker A."/>
            <person name="Gohl D.M."/>
            <person name="Silverstein K.A.T."/>
            <person name="Koren S."/>
            <person name="Bechman K.B."/>
            <person name="Herman A."/>
            <person name="Abrahante J.E."/>
            <person name="Garbe J."/>
        </authorList>
    </citation>
    <scope>NUCLEOTIDE SEQUENCE</scope>
    <source>
        <strain evidence="1">Duluth1</strain>
        <tissue evidence="1">Whole animal</tissue>
    </source>
</reference>
<dbReference type="AlphaFoldDB" id="A0A9D4EJ80"/>